<dbReference type="GO" id="GO:0052621">
    <property type="term" value="F:diguanylate cyclase activity"/>
    <property type="evidence" value="ECO:0007669"/>
    <property type="project" value="UniProtKB-EC"/>
</dbReference>
<dbReference type="NCBIfam" id="TIGR00254">
    <property type="entry name" value="GGDEF"/>
    <property type="match status" value="1"/>
</dbReference>
<dbReference type="RefSeq" id="WP_186290749.1">
    <property type="nucleotide sequence ID" value="NZ_CABHNA010000024.1"/>
</dbReference>
<evidence type="ECO:0000313" key="3">
    <source>
        <dbReference type="EMBL" id="VUW94759.1"/>
    </source>
</evidence>
<dbReference type="PANTHER" id="PTHR45138:SF9">
    <property type="entry name" value="DIGUANYLATE CYCLASE DGCM-RELATED"/>
    <property type="match status" value="1"/>
</dbReference>
<proteinExistence type="predicted"/>
<accession>A0A564SI27</accession>
<keyword evidence="3" id="KW-0808">Transferase</keyword>
<evidence type="ECO:0000256" key="1">
    <source>
        <dbReference type="SAM" id="Phobius"/>
    </source>
</evidence>
<dbReference type="CDD" id="cd01949">
    <property type="entry name" value="GGDEF"/>
    <property type="match status" value="1"/>
</dbReference>
<sequence length="474" mass="54164">MKKRKIAILSVGIIIVALLLEASILKYVNDKNAYQTSKVLVDRVITVLNKNDESRDELIGSLKDDYIVRAKAVSYIVDAKPQVEYDVEELQKIAKLMSIDEIHLIDEKGYIYSGSVPKYFGYSFDSGEQIGYFKPMLNDKSLTMCQDVTPNTSEGKKMMYAITWNEDGTKMIQIGIEPTRLLKEIKQNKVSTVVADMPVYKGMEIFAADAETKVIEGATDDSKRGEKLDAIGISSEQIDKNQVVVKHVKIDGKHCRCMMRRDDSYIVAVTVEDSVYLQGTLLAILIVGTYLVLATCWMMYMLSKVIKERVEKEKLLYTSNTDELTKCFNRHAYEKDINDLELNAEWIYISMDLNGLKHVNDSYGHAAGDELICAAADCMKNSFSEYGKVYRIGGDEFVVITKNIGRFEEVLRNFERSVEEWHGKYVDSMTVSYGYVFSSEKKWNSVYDIAKAADKRMYESKANFYCEKERDRRK</sequence>
<organism evidence="3 4">
    <name type="scientific">[Ruminococcus] torques</name>
    <dbReference type="NCBI Taxonomy" id="33039"/>
    <lineage>
        <taxon>Bacteria</taxon>
        <taxon>Bacillati</taxon>
        <taxon>Bacillota</taxon>
        <taxon>Clostridia</taxon>
        <taxon>Lachnospirales</taxon>
        <taxon>Lachnospiraceae</taxon>
        <taxon>Mediterraneibacter</taxon>
    </lineage>
</organism>
<dbReference type="SMART" id="SM00267">
    <property type="entry name" value="GGDEF"/>
    <property type="match status" value="1"/>
</dbReference>
<dbReference type="EMBL" id="CABHNA010000024">
    <property type="protein sequence ID" value="VUW94759.1"/>
    <property type="molecule type" value="Genomic_DNA"/>
</dbReference>
<reference evidence="3 4" key="1">
    <citation type="submission" date="2019-07" db="EMBL/GenBank/DDBJ databases">
        <authorList>
            <person name="Hibberd C M."/>
            <person name="Gehrig L. J."/>
            <person name="Chang H.-W."/>
            <person name="Venkatesh S."/>
        </authorList>
    </citation>
    <scope>NUCLEOTIDE SEQUENCE [LARGE SCALE GENOMIC DNA]</scope>
    <source>
        <strain evidence="3">Ruminococcus_torques_SSTS_Bg7063</strain>
    </source>
</reference>
<keyword evidence="4" id="KW-1185">Reference proteome</keyword>
<keyword evidence="1" id="KW-1133">Transmembrane helix</keyword>
<dbReference type="InterPro" id="IPR050469">
    <property type="entry name" value="Diguanylate_Cyclase"/>
</dbReference>
<dbReference type="Gene3D" id="3.30.70.270">
    <property type="match status" value="1"/>
</dbReference>
<dbReference type="EC" id="2.7.7.65" evidence="3"/>
<evidence type="ECO:0000259" key="2">
    <source>
        <dbReference type="PROSITE" id="PS50887"/>
    </source>
</evidence>
<dbReference type="InterPro" id="IPR043128">
    <property type="entry name" value="Rev_trsase/Diguanyl_cyclase"/>
</dbReference>
<dbReference type="PROSITE" id="PS50887">
    <property type="entry name" value="GGDEF"/>
    <property type="match status" value="1"/>
</dbReference>
<dbReference type="PANTHER" id="PTHR45138">
    <property type="entry name" value="REGULATORY COMPONENTS OF SENSORY TRANSDUCTION SYSTEM"/>
    <property type="match status" value="1"/>
</dbReference>
<name>A0A564SI27_9FIRM</name>
<protein>
    <submittedName>
        <fullName evidence="3">Putative diguanylate cyclase YfiN</fullName>
        <ecNumber evidence="3">2.7.7.65</ecNumber>
    </submittedName>
</protein>
<gene>
    <name evidence="3" type="primary">yfiN</name>
    <name evidence="3" type="ORF">RTSSTS7063_00343</name>
</gene>
<dbReference type="Pfam" id="PF00990">
    <property type="entry name" value="GGDEF"/>
    <property type="match status" value="1"/>
</dbReference>
<dbReference type="InterPro" id="IPR000160">
    <property type="entry name" value="GGDEF_dom"/>
</dbReference>
<keyword evidence="3" id="KW-0548">Nucleotidyltransferase</keyword>
<keyword evidence="1" id="KW-0812">Transmembrane</keyword>
<dbReference type="Proteomes" id="UP000363661">
    <property type="component" value="Unassembled WGS sequence"/>
</dbReference>
<dbReference type="SUPFAM" id="SSF55073">
    <property type="entry name" value="Nucleotide cyclase"/>
    <property type="match status" value="1"/>
</dbReference>
<dbReference type="AlphaFoldDB" id="A0A564SI27"/>
<feature type="domain" description="GGDEF" evidence="2">
    <location>
        <begin position="344"/>
        <end position="474"/>
    </location>
</feature>
<feature type="transmembrane region" description="Helical" evidence="1">
    <location>
        <begin position="281"/>
        <end position="302"/>
    </location>
</feature>
<dbReference type="InterPro" id="IPR029787">
    <property type="entry name" value="Nucleotide_cyclase"/>
</dbReference>
<evidence type="ECO:0000313" key="4">
    <source>
        <dbReference type="Proteomes" id="UP000363661"/>
    </source>
</evidence>
<keyword evidence="1" id="KW-0472">Membrane</keyword>